<reference evidence="1" key="1">
    <citation type="submission" date="2023-10" db="EMBL/GenBank/DDBJ databases">
        <authorList>
            <person name="Chen Y."/>
            <person name="Shah S."/>
            <person name="Dougan E. K."/>
            <person name="Thang M."/>
            <person name="Chan C."/>
        </authorList>
    </citation>
    <scope>NUCLEOTIDE SEQUENCE [LARGE SCALE GENOMIC DNA]</scope>
</reference>
<evidence type="ECO:0000313" key="1">
    <source>
        <dbReference type="EMBL" id="CAK0904250.1"/>
    </source>
</evidence>
<gene>
    <name evidence="1" type="ORF">PCOR1329_LOCUS80345</name>
</gene>
<keyword evidence="2" id="KW-1185">Reference proteome</keyword>
<feature type="non-terminal residue" evidence="1">
    <location>
        <position position="315"/>
    </location>
</feature>
<evidence type="ECO:0000313" key="2">
    <source>
        <dbReference type="Proteomes" id="UP001189429"/>
    </source>
</evidence>
<dbReference type="Proteomes" id="UP001189429">
    <property type="component" value="Unassembled WGS sequence"/>
</dbReference>
<organism evidence="1 2">
    <name type="scientific">Prorocentrum cordatum</name>
    <dbReference type="NCBI Taxonomy" id="2364126"/>
    <lineage>
        <taxon>Eukaryota</taxon>
        <taxon>Sar</taxon>
        <taxon>Alveolata</taxon>
        <taxon>Dinophyceae</taxon>
        <taxon>Prorocentrales</taxon>
        <taxon>Prorocentraceae</taxon>
        <taxon>Prorocentrum</taxon>
    </lineage>
</organism>
<protein>
    <submittedName>
        <fullName evidence="1">Uncharacterized protein</fullName>
    </submittedName>
</protein>
<accession>A0ABN9XW26</accession>
<name>A0ABN9XW26_9DINO</name>
<dbReference type="EMBL" id="CAUYUJ010021379">
    <property type="protein sequence ID" value="CAK0904250.1"/>
    <property type="molecule type" value="Genomic_DNA"/>
</dbReference>
<proteinExistence type="predicted"/>
<sequence length="315" mass="33782">MVRALYDGDHCWTGIGPQSFHVCLALTGVAQVCLRSGTLWAPATASFVDGLASVLALPSRSKARRPQRDAQLLGPGWDAELGVCADDMGIALWEICLLTPIGPHVHAMGRLACLHLQPRKCVFVPLWVAAADLSAALMDARAVRCVGFVPGSGSACGDSWRAATKYKQRASVLKFVPVSTAELITLCNGSVIAVLACLAQLPPLPADLLKCEPHTMHRILKAPPKSFASGDLLNMGEWAPGPALKALPAAWAAAWMTAEVALRGGRDFAVEWHGRAFDVLPARTVREGRWAALVWTQRQSMAQYMLSVTRGAMKD</sequence>
<comment type="caution">
    <text evidence="1">The sequence shown here is derived from an EMBL/GenBank/DDBJ whole genome shotgun (WGS) entry which is preliminary data.</text>
</comment>